<evidence type="ECO:0000256" key="2">
    <source>
        <dbReference type="ARBA" id="ARBA00006454"/>
    </source>
</evidence>
<evidence type="ECO:0000256" key="8">
    <source>
        <dbReference type="PROSITE-ProRule" id="PRU00108"/>
    </source>
</evidence>
<evidence type="ECO:0000256" key="3">
    <source>
        <dbReference type="ARBA" id="ARBA00023015"/>
    </source>
</evidence>
<dbReference type="AlphaFoldDB" id="A0A7J7N5K8"/>
<proteinExistence type="inferred from homology"/>
<gene>
    <name evidence="10" type="ORF">GIB67_008327</name>
</gene>
<keyword evidence="5 8" id="KW-0371">Homeobox</keyword>
<dbReference type="EMBL" id="JACGCM010001055">
    <property type="protein sequence ID" value="KAF6162198.1"/>
    <property type="molecule type" value="Genomic_DNA"/>
</dbReference>
<keyword evidence="6" id="KW-0804">Transcription</keyword>
<comment type="subcellular location">
    <subcellularLocation>
        <location evidence="1 8">Nucleus</location>
    </subcellularLocation>
</comment>
<dbReference type="Pfam" id="PF07526">
    <property type="entry name" value="POX"/>
    <property type="match status" value="1"/>
</dbReference>
<dbReference type="PANTHER" id="PTHR11850">
    <property type="entry name" value="HOMEOBOX PROTEIN TRANSCRIPTION FACTORS"/>
    <property type="match status" value="1"/>
</dbReference>
<comment type="similarity">
    <text evidence="2">Belongs to the TALE/BELL homeobox family.</text>
</comment>
<dbReference type="InterPro" id="IPR001356">
    <property type="entry name" value="HD"/>
</dbReference>
<accession>A0A7J7N5K8</accession>
<dbReference type="CDD" id="cd00086">
    <property type="entry name" value="homeodomain"/>
    <property type="match status" value="1"/>
</dbReference>
<dbReference type="GO" id="GO:0006355">
    <property type="term" value="P:regulation of DNA-templated transcription"/>
    <property type="evidence" value="ECO:0007669"/>
    <property type="project" value="InterPro"/>
</dbReference>
<dbReference type="OrthoDB" id="10056939at2759"/>
<dbReference type="InterPro" id="IPR008422">
    <property type="entry name" value="KN_HD"/>
</dbReference>
<protein>
    <recommendedName>
        <fullName evidence="9">Homeobox domain-containing protein</fullName>
    </recommendedName>
</protein>
<evidence type="ECO:0000256" key="5">
    <source>
        <dbReference type="ARBA" id="ARBA00023155"/>
    </source>
</evidence>
<sequence length="583" mass="66226">MGSESREEMRFSTHIVNQIQAFESNPHELYNLATSMEMLTFPPPTPPVRKNNITDPGCSSSSKMITDHHQHQLLPSSSDFYQPQVLFNRCDFSQDQYVDDSSLRSVFPCEGSERPNQGLSLSLSTKLPSTVGLQSFDLGETSYHQHLHDQQDGFFEKPPPNLYQQHQFFEVGGDLDHERLFELKNSKYLGPAQELLNEICRLESEKHQTPNKVKQQPRVSSFESPSLDSLELFELQSRKTKLMFMLDQVDRRYKQYCDRLKATESSFEAVAGLGTATRSYTASASNAMSKHFRCLRDGIMNQLKATKRALEKKGPAGSKEGETPRLRLLDQSLRQHSSFQQMNMVAQASTPWRPQRGLPERSVGILRDWLMGNFLNPYPTELDKRILASQTGLSKAQVSNWFINARVRLWKPMVEEMYLEETKEQDNIESLNGVQELDENSRPVRPYGHNYNHVSLEDQKPTLEQLARNDSGSLTSIISNPDIGDHLAQQQHQFGRVSETFGQTDLDFSSYNTDFIHDNLGYGVSLTLGLQQHGGSGMNMSFSSSGPSQDSAFFSRHHLDHQDCQHVPYLMLDGSTPSLPYSN</sequence>
<organism evidence="10 11">
    <name type="scientific">Kingdonia uniflora</name>
    <dbReference type="NCBI Taxonomy" id="39325"/>
    <lineage>
        <taxon>Eukaryota</taxon>
        <taxon>Viridiplantae</taxon>
        <taxon>Streptophyta</taxon>
        <taxon>Embryophyta</taxon>
        <taxon>Tracheophyta</taxon>
        <taxon>Spermatophyta</taxon>
        <taxon>Magnoliopsida</taxon>
        <taxon>Ranunculales</taxon>
        <taxon>Circaeasteraceae</taxon>
        <taxon>Kingdonia</taxon>
    </lineage>
</organism>
<comment type="caution">
    <text evidence="10">The sequence shown here is derived from an EMBL/GenBank/DDBJ whole genome shotgun (WGS) entry which is preliminary data.</text>
</comment>
<dbReference type="Pfam" id="PF05920">
    <property type="entry name" value="Homeobox_KN"/>
    <property type="match status" value="1"/>
</dbReference>
<dbReference type="PROSITE" id="PS50071">
    <property type="entry name" value="HOMEOBOX_2"/>
    <property type="match status" value="1"/>
</dbReference>
<feature type="domain" description="Homeobox" evidence="9">
    <location>
        <begin position="349"/>
        <end position="412"/>
    </location>
</feature>
<keyword evidence="7 8" id="KW-0539">Nucleus</keyword>
<dbReference type="InterPro" id="IPR009057">
    <property type="entry name" value="Homeodomain-like_sf"/>
</dbReference>
<evidence type="ECO:0000256" key="1">
    <source>
        <dbReference type="ARBA" id="ARBA00004123"/>
    </source>
</evidence>
<dbReference type="GO" id="GO:0003677">
    <property type="term" value="F:DNA binding"/>
    <property type="evidence" value="ECO:0007669"/>
    <property type="project" value="UniProtKB-UniRule"/>
</dbReference>
<dbReference type="Proteomes" id="UP000541444">
    <property type="component" value="Unassembled WGS sequence"/>
</dbReference>
<dbReference type="InterPro" id="IPR006563">
    <property type="entry name" value="POX_dom"/>
</dbReference>
<name>A0A7J7N5K8_9MAGN</name>
<keyword evidence="11" id="KW-1185">Reference proteome</keyword>
<dbReference type="Gene3D" id="1.10.10.60">
    <property type="entry name" value="Homeodomain-like"/>
    <property type="match status" value="1"/>
</dbReference>
<evidence type="ECO:0000256" key="6">
    <source>
        <dbReference type="ARBA" id="ARBA00023163"/>
    </source>
</evidence>
<dbReference type="SUPFAM" id="SSF46689">
    <property type="entry name" value="Homeodomain-like"/>
    <property type="match status" value="1"/>
</dbReference>
<reference evidence="10 11" key="1">
    <citation type="journal article" date="2020" name="IScience">
        <title>Genome Sequencing of the Endangered Kingdonia uniflora (Circaeasteraceae, Ranunculales) Reveals Potential Mechanisms of Evolutionary Specialization.</title>
        <authorList>
            <person name="Sun Y."/>
            <person name="Deng T."/>
            <person name="Zhang A."/>
            <person name="Moore M.J."/>
            <person name="Landis J.B."/>
            <person name="Lin N."/>
            <person name="Zhang H."/>
            <person name="Zhang X."/>
            <person name="Huang J."/>
            <person name="Zhang X."/>
            <person name="Sun H."/>
            <person name="Wang H."/>
        </authorList>
    </citation>
    <scope>NUCLEOTIDE SEQUENCE [LARGE SCALE GENOMIC DNA]</scope>
    <source>
        <strain evidence="10">TB1705</strain>
        <tissue evidence="10">Leaf</tissue>
    </source>
</reference>
<dbReference type="SMART" id="SM00574">
    <property type="entry name" value="POX"/>
    <property type="match status" value="1"/>
</dbReference>
<evidence type="ECO:0000259" key="9">
    <source>
        <dbReference type="PROSITE" id="PS50071"/>
    </source>
</evidence>
<dbReference type="SMART" id="SM00389">
    <property type="entry name" value="HOX"/>
    <property type="match status" value="1"/>
</dbReference>
<evidence type="ECO:0000256" key="7">
    <source>
        <dbReference type="ARBA" id="ARBA00023242"/>
    </source>
</evidence>
<feature type="DNA-binding region" description="Homeobox" evidence="8">
    <location>
        <begin position="351"/>
        <end position="413"/>
    </location>
</feature>
<dbReference type="InterPro" id="IPR050224">
    <property type="entry name" value="TALE_homeobox"/>
</dbReference>
<dbReference type="GO" id="GO:0005634">
    <property type="term" value="C:nucleus"/>
    <property type="evidence" value="ECO:0007669"/>
    <property type="project" value="UniProtKB-SubCell"/>
</dbReference>
<keyword evidence="3" id="KW-0805">Transcription regulation</keyword>
<evidence type="ECO:0000256" key="4">
    <source>
        <dbReference type="ARBA" id="ARBA00023125"/>
    </source>
</evidence>
<evidence type="ECO:0000313" key="10">
    <source>
        <dbReference type="EMBL" id="KAF6162198.1"/>
    </source>
</evidence>
<evidence type="ECO:0000313" key="11">
    <source>
        <dbReference type="Proteomes" id="UP000541444"/>
    </source>
</evidence>
<keyword evidence="4 8" id="KW-0238">DNA-binding</keyword>